<accession>A0AAE0FKB9</accession>
<gene>
    <name evidence="1" type="ORF">CYMTET_30466</name>
</gene>
<dbReference type="Gene3D" id="1.10.510.10">
    <property type="entry name" value="Transferase(Phosphotransferase) domain 1"/>
    <property type="match status" value="1"/>
</dbReference>
<dbReference type="Proteomes" id="UP001190700">
    <property type="component" value="Unassembled WGS sequence"/>
</dbReference>
<sequence>MDENGAWDLISRLMEKRPQDRFSANKALRHPWFSLEDASPSVVQAFLNSVDTVATGQGTDFQTWIVNTMAKNGSSEEVGGFTEGQLDEMGYKGSKAEEDEVVALPKFFERQLRRTIVRRATSRAVPRDSSALNFFKKFSK</sequence>
<reference evidence="1 2" key="1">
    <citation type="journal article" date="2015" name="Genome Biol. Evol.">
        <title>Comparative Genomics of a Bacterivorous Green Alga Reveals Evolutionary Causalities and Consequences of Phago-Mixotrophic Mode of Nutrition.</title>
        <authorList>
            <person name="Burns J.A."/>
            <person name="Paasch A."/>
            <person name="Narechania A."/>
            <person name="Kim E."/>
        </authorList>
    </citation>
    <scope>NUCLEOTIDE SEQUENCE [LARGE SCALE GENOMIC DNA]</scope>
    <source>
        <strain evidence="1 2">PLY_AMNH</strain>
    </source>
</reference>
<dbReference type="EMBL" id="LGRX02017573">
    <property type="protein sequence ID" value="KAK3260586.1"/>
    <property type="molecule type" value="Genomic_DNA"/>
</dbReference>
<protein>
    <submittedName>
        <fullName evidence="1">Uncharacterized protein</fullName>
    </submittedName>
</protein>
<organism evidence="1 2">
    <name type="scientific">Cymbomonas tetramitiformis</name>
    <dbReference type="NCBI Taxonomy" id="36881"/>
    <lineage>
        <taxon>Eukaryota</taxon>
        <taxon>Viridiplantae</taxon>
        <taxon>Chlorophyta</taxon>
        <taxon>Pyramimonadophyceae</taxon>
        <taxon>Pyramimonadales</taxon>
        <taxon>Pyramimonadaceae</taxon>
        <taxon>Cymbomonas</taxon>
    </lineage>
</organism>
<name>A0AAE0FKB9_9CHLO</name>
<comment type="caution">
    <text evidence="1">The sequence shown here is derived from an EMBL/GenBank/DDBJ whole genome shotgun (WGS) entry which is preliminary data.</text>
</comment>
<proteinExistence type="predicted"/>
<dbReference type="InterPro" id="IPR011009">
    <property type="entry name" value="Kinase-like_dom_sf"/>
</dbReference>
<evidence type="ECO:0000313" key="2">
    <source>
        <dbReference type="Proteomes" id="UP001190700"/>
    </source>
</evidence>
<dbReference type="SUPFAM" id="SSF56112">
    <property type="entry name" value="Protein kinase-like (PK-like)"/>
    <property type="match status" value="1"/>
</dbReference>
<evidence type="ECO:0000313" key="1">
    <source>
        <dbReference type="EMBL" id="KAK3260586.1"/>
    </source>
</evidence>
<dbReference type="AlphaFoldDB" id="A0AAE0FKB9"/>
<keyword evidence="2" id="KW-1185">Reference proteome</keyword>